<evidence type="ECO:0000256" key="4">
    <source>
        <dbReference type="ARBA" id="ARBA00005975"/>
    </source>
</evidence>
<feature type="transmembrane region" description="Helical" evidence="8">
    <location>
        <begin position="70"/>
        <end position="91"/>
    </location>
</feature>
<dbReference type="GO" id="GO:0098560">
    <property type="term" value="C:cytoplasmic side of late endosome membrane"/>
    <property type="evidence" value="ECO:0007669"/>
    <property type="project" value="TreeGrafter"/>
</dbReference>
<sequence>MPETKMELDKQTCNNSKCESSVLRRLTVVAAPTPTVVVVPQQTLAPTPMRMRCPHCGADIMTHTQKQIGLCTYVMVGVCCFFCLPCFWVPLVVDAWKDTAHTCPNCNVRLGERRML</sequence>
<keyword evidence="5" id="KW-0479">Metal-binding</keyword>
<reference evidence="10 11" key="1">
    <citation type="journal article" date="2023" name="Arcadia Sci">
        <title>De novo assembly of a long-read Amblyomma americanum tick genome.</title>
        <authorList>
            <person name="Chou S."/>
            <person name="Poskanzer K.E."/>
            <person name="Rollins M."/>
            <person name="Thuy-Boun P.S."/>
        </authorList>
    </citation>
    <scope>NUCLEOTIDE SEQUENCE [LARGE SCALE GENOMIC DNA]</scope>
    <source>
        <strain evidence="10">F_SG_1</strain>
        <tissue evidence="10">Salivary glands</tissue>
    </source>
</reference>
<evidence type="ECO:0000256" key="6">
    <source>
        <dbReference type="ARBA" id="ARBA00022833"/>
    </source>
</evidence>
<dbReference type="Proteomes" id="UP001321473">
    <property type="component" value="Unassembled WGS sequence"/>
</dbReference>
<comment type="caution">
    <text evidence="10">The sequence shown here is derived from an EMBL/GenBank/DDBJ whole genome shotgun (WGS) entry which is preliminary data.</text>
</comment>
<dbReference type="Pfam" id="PF10601">
    <property type="entry name" value="zf-LITAF-like"/>
    <property type="match status" value="1"/>
</dbReference>
<accession>A0AAQ4DX55</accession>
<dbReference type="SMART" id="SM00714">
    <property type="entry name" value="LITAF"/>
    <property type="match status" value="1"/>
</dbReference>
<gene>
    <name evidence="10" type="ORF">V5799_006178</name>
</gene>
<dbReference type="InterPro" id="IPR006629">
    <property type="entry name" value="LITAF"/>
</dbReference>
<dbReference type="GO" id="GO:0005634">
    <property type="term" value="C:nucleus"/>
    <property type="evidence" value="ECO:0007669"/>
    <property type="project" value="TreeGrafter"/>
</dbReference>
<keyword evidence="11" id="KW-1185">Reference proteome</keyword>
<proteinExistence type="inferred from homology"/>
<comment type="similarity">
    <text evidence="4">Belongs to the CDIP1/LITAF family.</text>
</comment>
<feature type="domain" description="LITAF" evidence="9">
    <location>
        <begin position="33"/>
        <end position="115"/>
    </location>
</feature>
<dbReference type="PROSITE" id="PS51837">
    <property type="entry name" value="LITAF"/>
    <property type="match status" value="1"/>
</dbReference>
<evidence type="ECO:0000256" key="3">
    <source>
        <dbReference type="ARBA" id="ARBA00004630"/>
    </source>
</evidence>
<keyword evidence="8" id="KW-0812">Transmembrane</keyword>
<dbReference type="PANTHER" id="PTHR23292:SF6">
    <property type="entry name" value="FI16602P1-RELATED"/>
    <property type="match status" value="1"/>
</dbReference>
<dbReference type="GO" id="GO:0098574">
    <property type="term" value="C:cytoplasmic side of lysosomal membrane"/>
    <property type="evidence" value="ECO:0007669"/>
    <property type="project" value="TreeGrafter"/>
</dbReference>
<dbReference type="GO" id="GO:0008270">
    <property type="term" value="F:zinc ion binding"/>
    <property type="evidence" value="ECO:0007669"/>
    <property type="project" value="TreeGrafter"/>
</dbReference>
<comment type="subcellular location">
    <subcellularLocation>
        <location evidence="2">Endosome membrane</location>
        <topology evidence="2">Peripheral membrane protein</topology>
    </subcellularLocation>
    <subcellularLocation>
        <location evidence="1">Late endosome membrane</location>
    </subcellularLocation>
    <subcellularLocation>
        <location evidence="3">Lysosome membrane</location>
        <topology evidence="3">Peripheral membrane protein</topology>
        <orientation evidence="3">Cytoplasmic side</orientation>
    </subcellularLocation>
</comment>
<evidence type="ECO:0000256" key="2">
    <source>
        <dbReference type="ARBA" id="ARBA00004481"/>
    </source>
</evidence>
<evidence type="ECO:0000313" key="11">
    <source>
        <dbReference type="Proteomes" id="UP001321473"/>
    </source>
</evidence>
<evidence type="ECO:0000256" key="8">
    <source>
        <dbReference type="SAM" id="Phobius"/>
    </source>
</evidence>
<organism evidence="10 11">
    <name type="scientific">Amblyomma americanum</name>
    <name type="common">Lone star tick</name>
    <dbReference type="NCBI Taxonomy" id="6943"/>
    <lineage>
        <taxon>Eukaryota</taxon>
        <taxon>Metazoa</taxon>
        <taxon>Ecdysozoa</taxon>
        <taxon>Arthropoda</taxon>
        <taxon>Chelicerata</taxon>
        <taxon>Arachnida</taxon>
        <taxon>Acari</taxon>
        <taxon>Parasitiformes</taxon>
        <taxon>Ixodida</taxon>
        <taxon>Ixodoidea</taxon>
        <taxon>Ixodidae</taxon>
        <taxon>Amblyomminae</taxon>
        <taxon>Amblyomma</taxon>
    </lineage>
</organism>
<evidence type="ECO:0000256" key="7">
    <source>
        <dbReference type="ARBA" id="ARBA00023136"/>
    </source>
</evidence>
<evidence type="ECO:0000259" key="9">
    <source>
        <dbReference type="PROSITE" id="PS51837"/>
    </source>
</evidence>
<evidence type="ECO:0000313" key="10">
    <source>
        <dbReference type="EMBL" id="KAK8767045.1"/>
    </source>
</evidence>
<evidence type="ECO:0000256" key="5">
    <source>
        <dbReference type="ARBA" id="ARBA00022723"/>
    </source>
</evidence>
<name>A0AAQ4DX55_AMBAM</name>
<dbReference type="AlphaFoldDB" id="A0AAQ4DX55"/>
<protein>
    <recommendedName>
        <fullName evidence="9">LITAF domain-containing protein</fullName>
    </recommendedName>
</protein>
<keyword evidence="6" id="KW-0862">Zinc</keyword>
<evidence type="ECO:0000256" key="1">
    <source>
        <dbReference type="ARBA" id="ARBA00004414"/>
    </source>
</evidence>
<dbReference type="PANTHER" id="PTHR23292">
    <property type="entry name" value="LIPOPOLYSACCHARIDE-INDUCED TUMOR NECROSIS FACTOR-ALPHA FACTOR"/>
    <property type="match status" value="1"/>
</dbReference>
<dbReference type="InterPro" id="IPR037519">
    <property type="entry name" value="LITAF_fam"/>
</dbReference>
<dbReference type="EMBL" id="JARKHS020025783">
    <property type="protein sequence ID" value="KAK8767045.1"/>
    <property type="molecule type" value="Genomic_DNA"/>
</dbReference>
<keyword evidence="7 8" id="KW-0472">Membrane</keyword>
<keyword evidence="8" id="KW-1133">Transmembrane helix</keyword>